<accession>A0A2G8TKK0</accession>
<dbReference type="InterPro" id="IPR036909">
    <property type="entry name" value="Cyt_c-like_dom_sf"/>
</dbReference>
<dbReference type="EMBL" id="PDOC01000002">
    <property type="protein sequence ID" value="PIL46571.1"/>
    <property type="molecule type" value="Genomic_DNA"/>
</dbReference>
<evidence type="ECO:0000259" key="5">
    <source>
        <dbReference type="PROSITE" id="PS51007"/>
    </source>
</evidence>
<name>A0A2G8TKK0_9BURK</name>
<sequence length="97" mass="10495">MRVDGGDAKLGKRLMEQYQCGACHAIPEVAAARGTLGPPLEHFGRRSYIAGAIPNLPEPLTQWLVNPPAMKPGTTMPNLGVSPAEARHMAAYLYQLR</sequence>
<dbReference type="GO" id="GO:0046872">
    <property type="term" value="F:metal ion binding"/>
    <property type="evidence" value="ECO:0007669"/>
    <property type="project" value="UniProtKB-KW"/>
</dbReference>
<evidence type="ECO:0000313" key="6">
    <source>
        <dbReference type="EMBL" id="PIL46571.1"/>
    </source>
</evidence>
<comment type="caution">
    <text evidence="6">The sequence shown here is derived from an EMBL/GenBank/DDBJ whole genome shotgun (WGS) entry which is preliminary data.</text>
</comment>
<keyword evidence="2 4" id="KW-0479">Metal-binding</keyword>
<gene>
    <name evidence="6" type="ORF">CR105_04805</name>
</gene>
<dbReference type="SUPFAM" id="SSF46626">
    <property type="entry name" value="Cytochrome c"/>
    <property type="match status" value="1"/>
</dbReference>
<evidence type="ECO:0000256" key="1">
    <source>
        <dbReference type="ARBA" id="ARBA00022617"/>
    </source>
</evidence>
<dbReference type="Gene3D" id="1.10.760.10">
    <property type="entry name" value="Cytochrome c-like domain"/>
    <property type="match status" value="1"/>
</dbReference>
<evidence type="ECO:0000256" key="3">
    <source>
        <dbReference type="ARBA" id="ARBA00023004"/>
    </source>
</evidence>
<dbReference type="AlphaFoldDB" id="A0A2G8TKK0"/>
<dbReference type="PROSITE" id="PS51007">
    <property type="entry name" value="CYTC"/>
    <property type="match status" value="1"/>
</dbReference>
<dbReference type="InterPro" id="IPR009056">
    <property type="entry name" value="Cyt_c-like_dom"/>
</dbReference>
<dbReference type="GO" id="GO:0009055">
    <property type="term" value="F:electron transfer activity"/>
    <property type="evidence" value="ECO:0007669"/>
    <property type="project" value="InterPro"/>
</dbReference>
<dbReference type="OrthoDB" id="3540130at2"/>
<reference evidence="6 7" key="1">
    <citation type="submission" date="2017-10" db="EMBL/GenBank/DDBJ databases">
        <title>Massilia psychrophilum sp. nov., a novel purple-pigmented bacterium isolated from Tianshan glacier, Xinjiang Municipality, China.</title>
        <authorList>
            <person name="Wang H."/>
        </authorList>
    </citation>
    <scope>NUCLEOTIDE SEQUENCE [LARGE SCALE GENOMIC DNA]</scope>
    <source>
        <strain evidence="6 7">JCM 30074</strain>
    </source>
</reference>
<dbReference type="Pfam" id="PF00034">
    <property type="entry name" value="Cytochrom_C"/>
    <property type="match status" value="1"/>
</dbReference>
<evidence type="ECO:0000256" key="4">
    <source>
        <dbReference type="PROSITE-ProRule" id="PRU00433"/>
    </source>
</evidence>
<dbReference type="Proteomes" id="UP000230390">
    <property type="component" value="Unassembled WGS sequence"/>
</dbReference>
<protein>
    <submittedName>
        <fullName evidence="6">Cytochrome C</fullName>
    </submittedName>
</protein>
<keyword evidence="1 4" id="KW-0349">Heme</keyword>
<dbReference type="GO" id="GO:0020037">
    <property type="term" value="F:heme binding"/>
    <property type="evidence" value="ECO:0007669"/>
    <property type="project" value="InterPro"/>
</dbReference>
<evidence type="ECO:0000256" key="2">
    <source>
        <dbReference type="ARBA" id="ARBA00022723"/>
    </source>
</evidence>
<evidence type="ECO:0000313" key="7">
    <source>
        <dbReference type="Proteomes" id="UP000230390"/>
    </source>
</evidence>
<organism evidence="6 7">
    <name type="scientific">Massilia eurypsychrophila</name>
    <dbReference type="NCBI Taxonomy" id="1485217"/>
    <lineage>
        <taxon>Bacteria</taxon>
        <taxon>Pseudomonadati</taxon>
        <taxon>Pseudomonadota</taxon>
        <taxon>Betaproteobacteria</taxon>
        <taxon>Burkholderiales</taxon>
        <taxon>Oxalobacteraceae</taxon>
        <taxon>Telluria group</taxon>
        <taxon>Massilia</taxon>
    </lineage>
</organism>
<keyword evidence="7" id="KW-1185">Reference proteome</keyword>
<proteinExistence type="predicted"/>
<keyword evidence="3 4" id="KW-0408">Iron</keyword>
<feature type="domain" description="Cytochrome c" evidence="5">
    <location>
        <begin position="6"/>
        <end position="97"/>
    </location>
</feature>